<proteinExistence type="predicted"/>
<evidence type="ECO:0000313" key="3">
    <source>
        <dbReference type="EMBL" id="KAJ9140890.1"/>
    </source>
</evidence>
<gene>
    <name evidence="3" type="ORF">P3X46_031482</name>
</gene>
<comment type="caution">
    <text evidence="3">The sequence shown here is derived from an EMBL/GenBank/DDBJ whole genome shotgun (WGS) entry which is preliminary data.</text>
</comment>
<evidence type="ECO:0000256" key="2">
    <source>
        <dbReference type="SAM" id="Phobius"/>
    </source>
</evidence>
<feature type="transmembrane region" description="Helical" evidence="2">
    <location>
        <begin position="170"/>
        <end position="196"/>
    </location>
</feature>
<keyword evidence="2" id="KW-1133">Transmembrane helix</keyword>
<organism evidence="3 4">
    <name type="scientific">Hevea brasiliensis</name>
    <name type="common">Para rubber tree</name>
    <name type="synonym">Siphonia brasiliensis</name>
    <dbReference type="NCBI Taxonomy" id="3981"/>
    <lineage>
        <taxon>Eukaryota</taxon>
        <taxon>Viridiplantae</taxon>
        <taxon>Streptophyta</taxon>
        <taxon>Embryophyta</taxon>
        <taxon>Tracheophyta</taxon>
        <taxon>Spermatophyta</taxon>
        <taxon>Magnoliopsida</taxon>
        <taxon>eudicotyledons</taxon>
        <taxon>Gunneridae</taxon>
        <taxon>Pentapetalae</taxon>
        <taxon>rosids</taxon>
        <taxon>fabids</taxon>
        <taxon>Malpighiales</taxon>
        <taxon>Euphorbiaceae</taxon>
        <taxon>Crotonoideae</taxon>
        <taxon>Micrandreae</taxon>
        <taxon>Hevea</taxon>
    </lineage>
</organism>
<dbReference type="PANTHER" id="PTHR36381:SF1">
    <property type="entry name" value="ETHYLENE-REGULATED TRANSCRIPT 2 (ERT2)"/>
    <property type="match status" value="1"/>
</dbReference>
<dbReference type="PANTHER" id="PTHR36381">
    <property type="entry name" value="ETHYLENE-REGULATED TRANSCRIPT 2 (ERT2)"/>
    <property type="match status" value="1"/>
</dbReference>
<name>A0ABQ9KLS0_HEVBR</name>
<dbReference type="Proteomes" id="UP001174677">
    <property type="component" value="Chromosome 17"/>
</dbReference>
<keyword evidence="2" id="KW-0812">Transmembrane</keyword>
<keyword evidence="2" id="KW-0472">Membrane</keyword>
<evidence type="ECO:0000313" key="4">
    <source>
        <dbReference type="Proteomes" id="UP001174677"/>
    </source>
</evidence>
<reference evidence="3" key="1">
    <citation type="journal article" date="2023" name="Plant Biotechnol. J.">
        <title>Chromosome-level wild Hevea brasiliensis genome provides new tools for genomic-assisted breeding and valuable loci to elevate rubber yield.</title>
        <authorList>
            <person name="Cheng H."/>
            <person name="Song X."/>
            <person name="Hu Y."/>
            <person name="Wu T."/>
            <person name="Yang Q."/>
            <person name="An Z."/>
            <person name="Feng S."/>
            <person name="Deng Z."/>
            <person name="Wu W."/>
            <person name="Zeng X."/>
            <person name="Tu M."/>
            <person name="Wang X."/>
            <person name="Huang H."/>
        </authorList>
    </citation>
    <scope>NUCLEOTIDE SEQUENCE</scope>
    <source>
        <strain evidence="3">MT/VB/25A 57/8</strain>
    </source>
</reference>
<dbReference type="EMBL" id="JARPOI010000017">
    <property type="protein sequence ID" value="KAJ9140890.1"/>
    <property type="molecule type" value="Genomic_DNA"/>
</dbReference>
<accession>A0ABQ9KLS0</accession>
<sequence>MPWPWKKAKVSRISRIVADLQPPKPNSLVVETGFPTSLVDLFVKNHERLKKPIKKRKQQQQQQQQRHHSHRQQQFIQPRVVEEVAISDPVRFSNYRELTVEPVNIDKKCESPENVERQHKNFDRCEVLAGEDRFLDSNQGLKGCAVVVDDGNPGSNTQEKRLLFSVLKMFVVLALALSTTRIAVGITMSAFILLFLEHVGQRPFCLLKTCLLPFPRLIRRVFSLFPLRRDSKKGLINVEEDDSASDAFDLVESLESNTPVKEIQVVDPTVNMAGRVEANERTESQTIYDFLNYDKRWDSVAGDVVAEDSEGGVLICAEEHRRSNDKIRRKFIKKLVPKKLRTVKKGKEGKEREANFISDQSSCWGEDKLWRGEDTEGQCNFDLQDLGCEGKLTLWQLMEEEKEERERLRTGGKEEFEHRSSISTQALQTELRSSTSTQALQTELRSSTSTQTLHTKPGMIVVEERVDIEKGGNSGYPILFLIVLAGLVGGRVLALVITVASFSMLKLVWRRRKCKK</sequence>
<evidence type="ECO:0000256" key="1">
    <source>
        <dbReference type="SAM" id="MobiDB-lite"/>
    </source>
</evidence>
<feature type="region of interest" description="Disordered" evidence="1">
    <location>
        <begin position="51"/>
        <end position="75"/>
    </location>
</feature>
<feature type="transmembrane region" description="Helical" evidence="2">
    <location>
        <begin position="478"/>
        <end position="509"/>
    </location>
</feature>
<keyword evidence="4" id="KW-1185">Reference proteome</keyword>
<protein>
    <submittedName>
        <fullName evidence="3">Uncharacterized protein</fullName>
    </submittedName>
</protein>